<dbReference type="Proteomes" id="UP000016923">
    <property type="component" value="Unassembled WGS sequence"/>
</dbReference>
<dbReference type="Pfam" id="PF06687">
    <property type="entry name" value="SUR7"/>
    <property type="match status" value="1"/>
</dbReference>
<name>S3BUN5_OPHP1</name>
<evidence type="ECO:0000313" key="2">
    <source>
        <dbReference type="EMBL" id="EPE03141.1"/>
    </source>
</evidence>
<sequence length="356" mass="37986">MGLLFYVPVFGSIIGFVLTILGVFAGNTPGFMEEYQILVLNTSALGRNYVPALSQATKRGLSEVTVLSDEYANVTLSNTGSKVTFRAKHSNGTEVTIDIDLDEITDNDETISDTTKQLLKRKLTLAAAEGVLAGMTADAAADDMAAVLGISQFYSLHIMNVCEGTFAPNATAIGAWYNVSDCTTQLNAKQLNMTELINSELDDNFEDGGSITRLGGSKSLQDVMNRIPTIGIVLAVFYIVGAIFAGLSVLLTFASVVTRSMFSKETVLANMGVSSMASLSLLIAALVLTVACKSTVSSINRLGKDTIGMEAIQGTKFQSLTWAAFAMMALCMLYWMHQMHADSKAAAAKPSKKEAD</sequence>
<dbReference type="eggNOG" id="ENOG502S47U">
    <property type="taxonomic scope" value="Eukaryota"/>
</dbReference>
<reference evidence="2 3" key="1">
    <citation type="journal article" date="2013" name="BMC Genomics">
        <title>The genome and transcriptome of the pine saprophyte Ophiostoma piceae, and a comparison with the bark beetle-associated pine pathogen Grosmannia clavigera.</title>
        <authorList>
            <person name="Haridas S."/>
            <person name="Wang Y."/>
            <person name="Lim L."/>
            <person name="Massoumi Alamouti S."/>
            <person name="Jackman S."/>
            <person name="Docking R."/>
            <person name="Robertson G."/>
            <person name="Birol I."/>
            <person name="Bohlmann J."/>
            <person name="Breuil C."/>
        </authorList>
    </citation>
    <scope>NUCLEOTIDE SEQUENCE [LARGE SCALE GENOMIC DNA]</scope>
    <source>
        <strain evidence="2 3">UAMH 11346</strain>
    </source>
</reference>
<dbReference type="PANTHER" id="PTHR28019:SF7">
    <property type="entry name" value="SUR7 PROTEIN"/>
    <property type="match status" value="1"/>
</dbReference>
<dbReference type="GO" id="GO:0051285">
    <property type="term" value="C:cell cortex of cell tip"/>
    <property type="evidence" value="ECO:0007669"/>
    <property type="project" value="TreeGrafter"/>
</dbReference>
<keyword evidence="1" id="KW-1133">Transmembrane helix</keyword>
<dbReference type="GO" id="GO:0031505">
    <property type="term" value="P:fungal-type cell wall organization"/>
    <property type="evidence" value="ECO:0007669"/>
    <property type="project" value="TreeGrafter"/>
</dbReference>
<dbReference type="GO" id="GO:0005886">
    <property type="term" value="C:plasma membrane"/>
    <property type="evidence" value="ECO:0007669"/>
    <property type="project" value="InterPro"/>
</dbReference>
<organism evidence="2 3">
    <name type="scientific">Ophiostoma piceae (strain UAMH 11346)</name>
    <name type="common">Sap stain fungus</name>
    <dbReference type="NCBI Taxonomy" id="1262450"/>
    <lineage>
        <taxon>Eukaryota</taxon>
        <taxon>Fungi</taxon>
        <taxon>Dikarya</taxon>
        <taxon>Ascomycota</taxon>
        <taxon>Pezizomycotina</taxon>
        <taxon>Sordariomycetes</taxon>
        <taxon>Sordariomycetidae</taxon>
        <taxon>Ophiostomatales</taxon>
        <taxon>Ophiostomataceae</taxon>
        <taxon>Ophiostoma</taxon>
    </lineage>
</organism>
<feature type="transmembrane region" description="Helical" evidence="1">
    <location>
        <begin position="276"/>
        <end position="296"/>
    </location>
</feature>
<keyword evidence="1" id="KW-0812">Transmembrane</keyword>
<dbReference type="InterPro" id="IPR009571">
    <property type="entry name" value="SUR7/Rim9-like_fungi"/>
</dbReference>
<dbReference type="PANTHER" id="PTHR28019">
    <property type="entry name" value="CELL MEMBRANE PROTEIN YLR413W-RELATED"/>
    <property type="match status" value="1"/>
</dbReference>
<dbReference type="VEuPathDB" id="FungiDB:F503_01477"/>
<feature type="transmembrane region" description="Helical" evidence="1">
    <location>
        <begin position="6"/>
        <end position="26"/>
    </location>
</feature>
<evidence type="ECO:0000256" key="1">
    <source>
        <dbReference type="SAM" id="Phobius"/>
    </source>
</evidence>
<gene>
    <name evidence="2" type="ORF">F503_01477</name>
</gene>
<evidence type="ECO:0000313" key="3">
    <source>
        <dbReference type="Proteomes" id="UP000016923"/>
    </source>
</evidence>
<feature type="transmembrane region" description="Helical" evidence="1">
    <location>
        <begin position="317"/>
        <end position="336"/>
    </location>
</feature>
<keyword evidence="1" id="KW-0472">Membrane</keyword>
<accession>S3BUN5</accession>
<dbReference type="OrthoDB" id="4159154at2759"/>
<dbReference type="OMA" id="HAWTICS"/>
<dbReference type="AlphaFoldDB" id="S3BUN5"/>
<dbReference type="HOGENOM" id="CLU_064532_0_0_1"/>
<dbReference type="EMBL" id="KE148170">
    <property type="protein sequence ID" value="EPE03141.1"/>
    <property type="molecule type" value="Genomic_DNA"/>
</dbReference>
<protein>
    <submittedName>
        <fullName evidence="2">Sur7 protein</fullName>
    </submittedName>
</protein>
<dbReference type="InterPro" id="IPR052413">
    <property type="entry name" value="SUR7_domain"/>
</dbReference>
<keyword evidence="3" id="KW-1185">Reference proteome</keyword>
<feature type="transmembrane region" description="Helical" evidence="1">
    <location>
        <begin position="230"/>
        <end position="256"/>
    </location>
</feature>
<proteinExistence type="predicted"/>